<comment type="caution">
    <text evidence="1">The sequence shown here is derived from an EMBL/GenBank/DDBJ whole genome shotgun (WGS) entry which is preliminary data.</text>
</comment>
<dbReference type="SUPFAM" id="SSF54909">
    <property type="entry name" value="Dimeric alpha+beta barrel"/>
    <property type="match status" value="1"/>
</dbReference>
<gene>
    <name evidence="1" type="ORF">WCD41_26415</name>
</gene>
<dbReference type="EMBL" id="JBBEGL010000009">
    <property type="protein sequence ID" value="MEJ2890020.1"/>
    <property type="molecule type" value="Genomic_DNA"/>
</dbReference>
<accession>A0ABU8NC95</accession>
<sequence>MQLIEFSTRQYDQMDMLIDGWISEIGAERTARWMVMGRDLDRPDTYVEVVEFPSPEAAQRNSDSPVTSAFASKMVGVCDGPPTFRNLEVTRAETP</sequence>
<evidence type="ECO:0008006" key="3">
    <source>
        <dbReference type="Google" id="ProtNLM"/>
    </source>
</evidence>
<dbReference type="InterPro" id="IPR011008">
    <property type="entry name" value="Dimeric_a/b-barrel"/>
</dbReference>
<dbReference type="Proteomes" id="UP001370100">
    <property type="component" value="Unassembled WGS sequence"/>
</dbReference>
<name>A0ABU8NC95_9PSEU</name>
<dbReference type="RefSeq" id="WP_337718148.1">
    <property type="nucleotide sequence ID" value="NZ_JBBEGL010000009.1"/>
</dbReference>
<protein>
    <recommendedName>
        <fullName evidence="3">NIPSNAP domain-containing protein</fullName>
    </recommendedName>
</protein>
<reference evidence="1 2" key="1">
    <citation type="submission" date="2024-03" db="EMBL/GenBank/DDBJ databases">
        <title>Actinomycetospora sp. OC33-EN06, a novel actinomycete isolated from wild orchid (Aerides multiflora).</title>
        <authorList>
            <person name="Suriyachadkun C."/>
        </authorList>
    </citation>
    <scope>NUCLEOTIDE SEQUENCE [LARGE SCALE GENOMIC DNA]</scope>
    <source>
        <strain evidence="1 2">OC33-EN06</strain>
    </source>
</reference>
<organism evidence="1 2">
    <name type="scientific">Actinomycetospora aeridis</name>
    <dbReference type="NCBI Taxonomy" id="3129231"/>
    <lineage>
        <taxon>Bacteria</taxon>
        <taxon>Bacillati</taxon>
        <taxon>Actinomycetota</taxon>
        <taxon>Actinomycetes</taxon>
        <taxon>Pseudonocardiales</taxon>
        <taxon>Pseudonocardiaceae</taxon>
        <taxon>Actinomycetospora</taxon>
    </lineage>
</organism>
<proteinExistence type="predicted"/>
<evidence type="ECO:0000313" key="2">
    <source>
        <dbReference type="Proteomes" id="UP001370100"/>
    </source>
</evidence>
<keyword evidence="2" id="KW-1185">Reference proteome</keyword>
<evidence type="ECO:0000313" key="1">
    <source>
        <dbReference type="EMBL" id="MEJ2890020.1"/>
    </source>
</evidence>